<dbReference type="AlphaFoldDB" id="A0A7G7BNI9"/>
<dbReference type="InterPro" id="IPR029046">
    <property type="entry name" value="LolA/LolB/LppX"/>
</dbReference>
<evidence type="ECO:0000313" key="2">
    <source>
        <dbReference type="Proteomes" id="UP000515307"/>
    </source>
</evidence>
<evidence type="ECO:0000313" key="1">
    <source>
        <dbReference type="EMBL" id="QNE76904.1"/>
    </source>
</evidence>
<gene>
    <name evidence="1" type="ORF">F0344_21835</name>
</gene>
<organism evidence="1 2">
    <name type="scientific">Streptomyces finlayi</name>
    <dbReference type="NCBI Taxonomy" id="67296"/>
    <lineage>
        <taxon>Bacteria</taxon>
        <taxon>Bacillati</taxon>
        <taxon>Actinomycetota</taxon>
        <taxon>Actinomycetes</taxon>
        <taxon>Kitasatosporales</taxon>
        <taxon>Streptomycetaceae</taxon>
        <taxon>Streptomyces</taxon>
    </lineage>
</organism>
<dbReference type="RefSeq" id="WP_185300398.1">
    <property type="nucleotide sequence ID" value="NZ_CP045702.1"/>
</dbReference>
<dbReference type="SUPFAM" id="SSF89392">
    <property type="entry name" value="Prokaryotic lipoproteins and lipoprotein localization factors"/>
    <property type="match status" value="1"/>
</dbReference>
<reference evidence="2" key="1">
    <citation type="submission" date="2019-10" db="EMBL/GenBank/DDBJ databases">
        <title>Antimicrobial potential of Antarctic Bacteria.</title>
        <authorList>
            <person name="Benaud N."/>
            <person name="Edwards R.J."/>
            <person name="Ferrari B.C."/>
        </authorList>
    </citation>
    <scope>NUCLEOTIDE SEQUENCE [LARGE SCALE GENOMIC DNA]</scope>
    <source>
        <strain evidence="2">NBSH44</strain>
    </source>
</reference>
<dbReference type="KEGG" id="sfiy:F0344_21835"/>
<sequence length="223" mass="22833">MLGLTACDAFLEGSGPQSPFAGLTAPEVTDKAIAATRAATSVRLAVTTESADGSVQVFVAAGARGACTGTFSMGSAGTMEPIRADGAVYTKSDEAMLRAASADSPGDAADDAEVKKLTGRWVKARPDDRRTAESLRYCDPQRLLDRLAATSGSAHMGARVSAGGRPTLTLTGTPAGGSWTASVAAEGTPYVLKMRVTDRGRPPLTVEFSAFGEPVPAKRPAAL</sequence>
<accession>A0A7G7BNI9</accession>
<evidence type="ECO:0008006" key="3">
    <source>
        <dbReference type="Google" id="ProtNLM"/>
    </source>
</evidence>
<keyword evidence="2" id="KW-1185">Reference proteome</keyword>
<name>A0A7G7BNI9_9ACTN</name>
<proteinExistence type="predicted"/>
<dbReference type="Gene3D" id="2.50.20.20">
    <property type="match status" value="1"/>
</dbReference>
<dbReference type="EMBL" id="CP045702">
    <property type="protein sequence ID" value="QNE76904.1"/>
    <property type="molecule type" value="Genomic_DNA"/>
</dbReference>
<protein>
    <recommendedName>
        <fullName evidence="3">Lipoprotein</fullName>
    </recommendedName>
</protein>
<dbReference type="Proteomes" id="UP000515307">
    <property type="component" value="Chromosome"/>
</dbReference>